<name>A0A6C7EDS4_ILUCY</name>
<dbReference type="PRINTS" id="PR00080">
    <property type="entry name" value="SDRFAMILY"/>
</dbReference>
<dbReference type="Gene3D" id="3.40.50.720">
    <property type="entry name" value="NAD(P)-binding Rossmann-like Domain"/>
    <property type="match status" value="1"/>
</dbReference>
<evidence type="ECO:0000313" key="4">
    <source>
        <dbReference type="Proteomes" id="UP000011863"/>
    </source>
</evidence>
<dbReference type="InterPro" id="IPR002347">
    <property type="entry name" value="SDR_fam"/>
</dbReference>
<dbReference type="PANTHER" id="PTHR24321">
    <property type="entry name" value="DEHYDROGENASES, SHORT CHAIN"/>
    <property type="match status" value="1"/>
</dbReference>
<dbReference type="RefSeq" id="WP_015442025.1">
    <property type="nucleotide sequence ID" value="NC_020520.1"/>
</dbReference>
<dbReference type="CDD" id="cd05233">
    <property type="entry name" value="SDR_c"/>
    <property type="match status" value="1"/>
</dbReference>
<dbReference type="OrthoDB" id="7064009at2"/>
<evidence type="ECO:0000256" key="2">
    <source>
        <dbReference type="ARBA" id="ARBA00023002"/>
    </source>
</evidence>
<proteinExistence type="inferred from homology"/>
<dbReference type="SUPFAM" id="SSF51735">
    <property type="entry name" value="NAD(P)-binding Rossmann-fold domains"/>
    <property type="match status" value="1"/>
</dbReference>
<sequence length="266" mass="27487">MSEHQPVAVVTGAASGIGRATAELFAERGHRVIAVDLVEPEWCDGDATIAMQGDMSSEADNAAMVEAAIDRFGRLDAAILNAGVAGSLAFEADGAMERFDAVSAINLRGVALGIRHAAPAIRTTAGGGAVVATASTSGLGGDPGNWAYNATKAGVINMVRSAAIDYGTQNIRVNAVAPGPVETGMTTRLLEMPELHDAMRRRIVLQRWGKPRELAEAFWFLASPAASFITGVTLPVDGGLSSNAGHFDLPDLPDIPDLPGTSADPS</sequence>
<gene>
    <name evidence="3" type="ORF">YM304_24640</name>
</gene>
<dbReference type="KEGG" id="aym:YM304_24640"/>
<dbReference type="AlphaFoldDB" id="A0A6C7EDS4"/>
<protein>
    <submittedName>
        <fullName evidence="3">Putative oxidoreductase</fullName>
    </submittedName>
</protein>
<dbReference type="InterPro" id="IPR020904">
    <property type="entry name" value="Sc_DH/Rdtase_CS"/>
</dbReference>
<comment type="similarity">
    <text evidence="1">Belongs to the short-chain dehydrogenases/reductases (SDR) family.</text>
</comment>
<dbReference type="InterPro" id="IPR036291">
    <property type="entry name" value="NAD(P)-bd_dom_sf"/>
</dbReference>
<dbReference type="Pfam" id="PF13561">
    <property type="entry name" value="adh_short_C2"/>
    <property type="match status" value="1"/>
</dbReference>
<dbReference type="GO" id="GO:0016491">
    <property type="term" value="F:oxidoreductase activity"/>
    <property type="evidence" value="ECO:0007669"/>
    <property type="project" value="UniProtKB-KW"/>
</dbReference>
<evidence type="ECO:0000313" key="3">
    <source>
        <dbReference type="EMBL" id="BAN02778.1"/>
    </source>
</evidence>
<evidence type="ECO:0000256" key="1">
    <source>
        <dbReference type="ARBA" id="ARBA00006484"/>
    </source>
</evidence>
<keyword evidence="2" id="KW-0560">Oxidoreductase</keyword>
<keyword evidence="4" id="KW-1185">Reference proteome</keyword>
<dbReference type="PANTHER" id="PTHR24321:SF12">
    <property type="entry name" value="SHORT-CHAIN DEHYDROGENASE_REDUCTASE FAMILY, PUTATIVE (AFU_ORTHOLOGUE AFUA_5G14340)-RELATED"/>
    <property type="match status" value="1"/>
</dbReference>
<dbReference type="PRINTS" id="PR00081">
    <property type="entry name" value="GDHRDH"/>
</dbReference>
<dbReference type="EMBL" id="AP012057">
    <property type="protein sequence ID" value="BAN02778.1"/>
    <property type="molecule type" value="Genomic_DNA"/>
</dbReference>
<dbReference type="FunFam" id="3.40.50.720:FF:000084">
    <property type="entry name" value="Short-chain dehydrogenase reductase"/>
    <property type="match status" value="1"/>
</dbReference>
<accession>A0A6C7EDS4</accession>
<dbReference type="PROSITE" id="PS00061">
    <property type="entry name" value="ADH_SHORT"/>
    <property type="match status" value="1"/>
</dbReference>
<organism evidence="3 4">
    <name type="scientific">Ilumatobacter coccineus (strain NBRC 103263 / KCTC 29153 / YM16-304)</name>
    <dbReference type="NCBI Taxonomy" id="1313172"/>
    <lineage>
        <taxon>Bacteria</taxon>
        <taxon>Bacillati</taxon>
        <taxon>Actinomycetota</taxon>
        <taxon>Acidimicrobiia</taxon>
        <taxon>Acidimicrobiales</taxon>
        <taxon>Ilumatobacteraceae</taxon>
        <taxon>Ilumatobacter</taxon>
    </lineage>
</organism>
<dbReference type="Proteomes" id="UP000011863">
    <property type="component" value="Chromosome"/>
</dbReference>
<reference evidence="3 4" key="1">
    <citation type="journal article" date="2013" name="Int. J. Syst. Evol. Microbiol.">
        <title>Ilumatobacter nonamiense sp. nov. and Ilumatobacter coccineum sp. nov., isolated from seashore sand.</title>
        <authorList>
            <person name="Matsumoto A."/>
            <person name="Kasai H."/>
            <person name="Matsuo Y."/>
            <person name="Shizuri Y."/>
            <person name="Ichikawa N."/>
            <person name="Fujita N."/>
            <person name="Omura S."/>
            <person name="Takahashi Y."/>
        </authorList>
    </citation>
    <scope>NUCLEOTIDE SEQUENCE [LARGE SCALE GENOMIC DNA]</scope>
    <source>
        <strain evidence="4">NBRC 103263 / KCTC 29153 / YM16-304</strain>
    </source>
</reference>